<dbReference type="EMBL" id="JBDLNV010000002">
    <property type="protein sequence ID" value="MFM1723132.1"/>
    <property type="molecule type" value="Genomic_DNA"/>
</dbReference>
<feature type="transmembrane region" description="Helical" evidence="1">
    <location>
        <begin position="75"/>
        <end position="94"/>
    </location>
</feature>
<proteinExistence type="predicted"/>
<name>A0ABW9FC67_9NOCA</name>
<keyword evidence="1" id="KW-0812">Transmembrane</keyword>
<accession>A0ABW9FC67</accession>
<evidence type="ECO:0000313" key="3">
    <source>
        <dbReference type="Proteomes" id="UP001629745"/>
    </source>
</evidence>
<evidence type="ECO:0000313" key="2">
    <source>
        <dbReference type="EMBL" id="MFM1723132.1"/>
    </source>
</evidence>
<protein>
    <submittedName>
        <fullName evidence="2">DUF2752 domain-containing protein</fullName>
    </submittedName>
</protein>
<dbReference type="InterPro" id="IPR021215">
    <property type="entry name" value="DUF2752"/>
</dbReference>
<comment type="caution">
    <text evidence="2">The sequence shown here is derived from an EMBL/GenBank/DDBJ whole genome shotgun (WGS) entry which is preliminary data.</text>
</comment>
<feature type="transmembrane region" description="Helical" evidence="1">
    <location>
        <begin position="12"/>
        <end position="33"/>
    </location>
</feature>
<dbReference type="Proteomes" id="UP001629745">
    <property type="component" value="Unassembled WGS sequence"/>
</dbReference>
<sequence length="142" mass="14999">MTATPAPERLHRLVAPAAVAAAAGAVCGLVVWADPTTPGGPIPTCPTKALSGIDCPLCGTSRMLYALLHFDLPGALRYNAVGVVAAALLVAAYASWTLRSARGHRTGRRQRFRWAPLAAAAILAVWFVIRNLPFEPFTGLRV</sequence>
<reference evidence="2 3" key="1">
    <citation type="submission" date="2023-11" db="EMBL/GenBank/DDBJ databases">
        <authorList>
            <person name="Val-Calvo J."/>
            <person name="Scortti M."/>
            <person name="Vazquez-Boland J."/>
        </authorList>
    </citation>
    <scope>NUCLEOTIDE SEQUENCE [LARGE SCALE GENOMIC DNA]</scope>
    <source>
        <strain evidence="2 3">PAM 2766</strain>
    </source>
</reference>
<gene>
    <name evidence="2" type="ORF">ABEU20_001693</name>
</gene>
<keyword evidence="1" id="KW-1133">Transmembrane helix</keyword>
<dbReference type="RefSeq" id="WP_420163690.1">
    <property type="nucleotide sequence ID" value="NZ_JBDLNV010000002.1"/>
</dbReference>
<organism evidence="2 3">
    <name type="scientific">Rhodococcus parequi</name>
    <dbReference type="NCBI Taxonomy" id="3137122"/>
    <lineage>
        <taxon>Bacteria</taxon>
        <taxon>Bacillati</taxon>
        <taxon>Actinomycetota</taxon>
        <taxon>Actinomycetes</taxon>
        <taxon>Mycobacteriales</taxon>
        <taxon>Nocardiaceae</taxon>
        <taxon>Rhodococcus</taxon>
    </lineage>
</organism>
<dbReference type="Pfam" id="PF10825">
    <property type="entry name" value="DUF2752"/>
    <property type="match status" value="1"/>
</dbReference>
<keyword evidence="3" id="KW-1185">Reference proteome</keyword>
<evidence type="ECO:0000256" key="1">
    <source>
        <dbReference type="SAM" id="Phobius"/>
    </source>
</evidence>
<feature type="transmembrane region" description="Helical" evidence="1">
    <location>
        <begin position="114"/>
        <end position="132"/>
    </location>
</feature>
<keyword evidence="1" id="KW-0472">Membrane</keyword>